<keyword evidence="4 6" id="KW-0472">Membrane</keyword>
<dbReference type="InterPro" id="IPR052337">
    <property type="entry name" value="SAT4-like"/>
</dbReference>
<feature type="transmembrane region" description="Helical" evidence="6">
    <location>
        <begin position="60"/>
        <end position="85"/>
    </location>
</feature>
<dbReference type="AlphaFoldDB" id="A0A0F2M650"/>
<comment type="subcellular location">
    <subcellularLocation>
        <location evidence="1">Membrane</location>
        <topology evidence="1">Multi-pass membrane protein</topology>
    </subcellularLocation>
</comment>
<organism evidence="8 9">
    <name type="scientific">Sporothrix schenckii 1099-18</name>
    <dbReference type="NCBI Taxonomy" id="1397361"/>
    <lineage>
        <taxon>Eukaryota</taxon>
        <taxon>Fungi</taxon>
        <taxon>Dikarya</taxon>
        <taxon>Ascomycota</taxon>
        <taxon>Pezizomycotina</taxon>
        <taxon>Sordariomycetes</taxon>
        <taxon>Sordariomycetidae</taxon>
        <taxon>Ophiostomatales</taxon>
        <taxon>Ophiostomataceae</taxon>
        <taxon>Sporothrix</taxon>
    </lineage>
</organism>
<evidence type="ECO:0000256" key="6">
    <source>
        <dbReference type="SAM" id="Phobius"/>
    </source>
</evidence>
<reference evidence="8 9" key="1">
    <citation type="journal article" date="2014" name="BMC Genomics">
        <title>Comparative genomics of the major fungal agents of human and animal Sporotrichosis: Sporothrix schenckii and Sporothrix brasiliensis.</title>
        <authorList>
            <person name="Teixeira M.M."/>
            <person name="de Almeida L.G."/>
            <person name="Kubitschek-Barreira P."/>
            <person name="Alves F.L."/>
            <person name="Kioshima E.S."/>
            <person name="Abadio A.K."/>
            <person name="Fernandes L."/>
            <person name="Derengowski L.S."/>
            <person name="Ferreira K.S."/>
            <person name="Souza R.C."/>
            <person name="Ruiz J.C."/>
            <person name="de Andrade N.C."/>
            <person name="Paes H.C."/>
            <person name="Nicola A.M."/>
            <person name="Albuquerque P."/>
            <person name="Gerber A.L."/>
            <person name="Martins V.P."/>
            <person name="Peconick L.D."/>
            <person name="Neto A.V."/>
            <person name="Chaucanez C.B."/>
            <person name="Silva P.A."/>
            <person name="Cunha O.L."/>
            <person name="de Oliveira F.F."/>
            <person name="dos Santos T.C."/>
            <person name="Barros A.L."/>
            <person name="Soares M.A."/>
            <person name="de Oliveira L.M."/>
            <person name="Marini M.M."/>
            <person name="Villalobos-Duno H."/>
            <person name="Cunha M.M."/>
            <person name="de Hoog S."/>
            <person name="da Silveira J.F."/>
            <person name="Henrissat B."/>
            <person name="Nino-Vega G.A."/>
            <person name="Cisalpino P.S."/>
            <person name="Mora-Montes H.M."/>
            <person name="Almeida S.R."/>
            <person name="Stajich J.E."/>
            <person name="Lopes-Bezerra L.M."/>
            <person name="Vasconcelos A.T."/>
            <person name="Felipe M.S."/>
        </authorList>
    </citation>
    <scope>NUCLEOTIDE SEQUENCE [LARGE SCALE GENOMIC DNA]</scope>
    <source>
        <strain evidence="8 9">1099-18</strain>
    </source>
</reference>
<dbReference type="VEuPathDB" id="FungiDB:SPSK_09502"/>
<evidence type="ECO:0000256" key="4">
    <source>
        <dbReference type="ARBA" id="ARBA00023136"/>
    </source>
</evidence>
<dbReference type="PANTHER" id="PTHR33048">
    <property type="entry name" value="PTH11-LIKE INTEGRAL MEMBRANE PROTEIN (AFU_ORTHOLOGUE AFUA_5G11245)"/>
    <property type="match status" value="1"/>
</dbReference>
<keyword evidence="2 6" id="KW-0812">Transmembrane</keyword>
<gene>
    <name evidence="8" type="ORF">SPSK_09502</name>
</gene>
<evidence type="ECO:0000256" key="2">
    <source>
        <dbReference type="ARBA" id="ARBA00022692"/>
    </source>
</evidence>
<evidence type="ECO:0000313" key="9">
    <source>
        <dbReference type="Proteomes" id="UP000033710"/>
    </source>
</evidence>
<accession>A0A0F2M650</accession>
<feature type="domain" description="Rhodopsin" evidence="7">
    <location>
        <begin position="44"/>
        <end position="280"/>
    </location>
</feature>
<evidence type="ECO:0000256" key="1">
    <source>
        <dbReference type="ARBA" id="ARBA00004141"/>
    </source>
</evidence>
<evidence type="ECO:0000313" key="8">
    <source>
        <dbReference type="EMBL" id="KJR85173.1"/>
    </source>
</evidence>
<evidence type="ECO:0000256" key="3">
    <source>
        <dbReference type="ARBA" id="ARBA00022989"/>
    </source>
</evidence>
<dbReference type="Pfam" id="PF20684">
    <property type="entry name" value="Fung_rhodopsin"/>
    <property type="match status" value="1"/>
</dbReference>
<dbReference type="RefSeq" id="XP_016587849.1">
    <property type="nucleotide sequence ID" value="XM_016736074.1"/>
</dbReference>
<dbReference type="KEGG" id="ssck:SPSK_09502"/>
<protein>
    <recommendedName>
        <fullName evidence="7">Rhodopsin domain-containing protein</fullName>
    </recommendedName>
</protein>
<evidence type="ECO:0000256" key="5">
    <source>
        <dbReference type="ARBA" id="ARBA00038359"/>
    </source>
</evidence>
<dbReference type="InterPro" id="IPR049326">
    <property type="entry name" value="Rhodopsin_dom_fungi"/>
</dbReference>
<keyword evidence="3 6" id="KW-1133">Transmembrane helix</keyword>
<comment type="similarity">
    <text evidence="5">Belongs to the SAT4 family.</text>
</comment>
<evidence type="ECO:0000259" key="7">
    <source>
        <dbReference type="Pfam" id="PF20684"/>
    </source>
</evidence>
<feature type="transmembrane region" description="Helical" evidence="6">
    <location>
        <begin position="187"/>
        <end position="207"/>
    </location>
</feature>
<name>A0A0F2M650_SPOSC</name>
<dbReference type="GeneID" id="27671351"/>
<dbReference type="Proteomes" id="UP000033710">
    <property type="component" value="Unassembled WGS sequence"/>
</dbReference>
<dbReference type="EMBL" id="AXCR01000007">
    <property type="protein sequence ID" value="KJR85173.1"/>
    <property type="molecule type" value="Genomic_DNA"/>
</dbReference>
<feature type="transmembrane region" description="Helical" evidence="6">
    <location>
        <begin position="137"/>
        <end position="158"/>
    </location>
</feature>
<feature type="transmembrane region" description="Helical" evidence="6">
    <location>
        <begin position="100"/>
        <end position="117"/>
    </location>
</feature>
<feature type="transmembrane region" description="Helical" evidence="6">
    <location>
        <begin position="29"/>
        <end position="48"/>
    </location>
</feature>
<dbReference type="GO" id="GO:0016020">
    <property type="term" value="C:membrane"/>
    <property type="evidence" value="ECO:0007669"/>
    <property type="project" value="UniProtKB-SubCell"/>
</dbReference>
<feature type="transmembrane region" description="Helical" evidence="6">
    <location>
        <begin position="257"/>
        <end position="280"/>
    </location>
</feature>
<dbReference type="PANTHER" id="PTHR33048:SF42">
    <property type="entry name" value="INTEGRAL MEMBRANE PROTEIN"/>
    <property type="match status" value="1"/>
</dbReference>
<feature type="transmembrane region" description="Helical" evidence="6">
    <location>
        <begin position="219"/>
        <end position="237"/>
    </location>
</feature>
<comment type="caution">
    <text evidence="8">The sequence shown here is derived from an EMBL/GenBank/DDBJ whole genome shotgun (WGS) entry which is preliminary data.</text>
</comment>
<sequence>MNSSTSAAAPESPSQADLAAVDTGPQLNITVWGLTGVATAFFAVRLYCKLLRKRRLRWDDWVLAAGWTALVISCAFQSACVHYGLGLHGRFIKPENLDNLLFYSYAAGFASTLAAAWTKSSFAITLLSISDGHTRHVVWFVLISVNVVLGLNATLQWVQCWPPGRQWHPGAPGTCWLGSQHSRAYNIFVAAYSGCADMVLAVVPWKILWHMKMRQAEKVAVLFVMSMGVFAGITSFLKIMSLDAIGNVDLITTVNLFIFGTAEGAITIMAASIPIVRALLYSDARQ</sequence>
<proteinExistence type="inferred from homology"/>
<dbReference type="OrthoDB" id="5417887at2759"/>
<reference evidence="8 9" key="2">
    <citation type="journal article" date="2015" name="Eukaryot. Cell">
        <title>Asexual propagation of a virulent clone complex in a human and feline outbreak of sporotrichosis.</title>
        <authorList>
            <person name="Teixeira Mde M."/>
            <person name="Rodrigues A.M."/>
            <person name="Tsui C.K."/>
            <person name="de Almeida L.G."/>
            <person name="Van Diepeningen A.D."/>
            <person name="van den Ende B.G."/>
            <person name="Fernandes G.F."/>
            <person name="Kano R."/>
            <person name="Hamelin R.C."/>
            <person name="Lopes-Bezerra L.M."/>
            <person name="Vasconcelos A.T."/>
            <person name="de Hoog S."/>
            <person name="de Camargo Z.P."/>
            <person name="Felipe M.S."/>
        </authorList>
    </citation>
    <scope>NUCLEOTIDE SEQUENCE [LARGE SCALE GENOMIC DNA]</scope>
    <source>
        <strain evidence="8 9">1099-18</strain>
    </source>
</reference>